<comment type="caution">
    <text evidence="5">The sequence shown here is derived from an EMBL/GenBank/DDBJ whole genome shotgun (WGS) entry which is preliminary data.</text>
</comment>
<dbReference type="Proteomes" id="UP001348265">
    <property type="component" value="Unassembled WGS sequence"/>
</dbReference>
<dbReference type="PROSITE" id="PS01124">
    <property type="entry name" value="HTH_ARAC_FAMILY_2"/>
    <property type="match status" value="1"/>
</dbReference>
<accession>A0ABU7WS12</accession>
<keyword evidence="1" id="KW-0805">Transcription regulation</keyword>
<evidence type="ECO:0000259" key="4">
    <source>
        <dbReference type="PROSITE" id="PS01124"/>
    </source>
</evidence>
<evidence type="ECO:0000256" key="3">
    <source>
        <dbReference type="SAM" id="MobiDB-lite"/>
    </source>
</evidence>
<dbReference type="PANTHER" id="PTHR11019:SF199">
    <property type="entry name" value="HTH-TYPE TRANSCRIPTIONAL REGULATOR NIMR"/>
    <property type="match status" value="1"/>
</dbReference>
<dbReference type="InterPro" id="IPR018060">
    <property type="entry name" value="HTH_AraC"/>
</dbReference>
<name>A0ABU7WS12_9ACTN</name>
<dbReference type="InterPro" id="IPR014710">
    <property type="entry name" value="RmlC-like_jellyroll"/>
</dbReference>
<feature type="domain" description="HTH araC/xylS-type" evidence="4">
    <location>
        <begin position="160"/>
        <end position="257"/>
    </location>
</feature>
<sequence length="264" mass="28797">MPPSRHPLPEPSRPQPQTRPSGAGWLPHGSHLVPHSHVQGQLVYAAAGTLATTTERGTWVAPANRMTWTPPGFAHSHRFYGRTDVRLLNIPVDLCGQLVAHPSVFAVSPLLREAVLVLTGDRSESRPGAHQRLLAVVIDELSDTPEQSLHLPESSDDRLRAVTDLLHADPAQFTTLAELGRVVGASERTLSRLFHTELGMSFHRWRTTLRVHHALAHLTNGMSVTDTAMACGWSNPTSLIEAFTEIVGQTPGSYQADLLRNGGK</sequence>
<dbReference type="RefSeq" id="WP_331786736.1">
    <property type="nucleotide sequence ID" value="NZ_JAVFKM010000005.1"/>
</dbReference>
<feature type="compositionally biased region" description="Pro residues" evidence="3">
    <location>
        <begin position="1"/>
        <end position="14"/>
    </location>
</feature>
<dbReference type="SMART" id="SM00342">
    <property type="entry name" value="HTH_ARAC"/>
    <property type="match status" value="1"/>
</dbReference>
<protein>
    <submittedName>
        <fullName evidence="5">AraC family transcriptional regulator</fullName>
    </submittedName>
</protein>
<keyword evidence="2" id="KW-0804">Transcription</keyword>
<dbReference type="Gene3D" id="2.60.120.10">
    <property type="entry name" value="Jelly Rolls"/>
    <property type="match status" value="1"/>
</dbReference>
<dbReference type="EMBL" id="JAVFKM010000005">
    <property type="protein sequence ID" value="MEF3114227.1"/>
    <property type="molecule type" value="Genomic_DNA"/>
</dbReference>
<evidence type="ECO:0000313" key="5">
    <source>
        <dbReference type="EMBL" id="MEF3114227.1"/>
    </source>
</evidence>
<dbReference type="Gene3D" id="1.10.10.60">
    <property type="entry name" value="Homeodomain-like"/>
    <property type="match status" value="1"/>
</dbReference>
<gene>
    <name evidence="5" type="ORF">RB636_13655</name>
</gene>
<keyword evidence="6" id="KW-1185">Reference proteome</keyword>
<dbReference type="Pfam" id="PF12833">
    <property type="entry name" value="HTH_18"/>
    <property type="match status" value="1"/>
</dbReference>
<dbReference type="InterPro" id="IPR011051">
    <property type="entry name" value="RmlC_Cupin_sf"/>
</dbReference>
<dbReference type="SUPFAM" id="SSF51182">
    <property type="entry name" value="RmlC-like cupins"/>
    <property type="match status" value="1"/>
</dbReference>
<evidence type="ECO:0000313" key="6">
    <source>
        <dbReference type="Proteomes" id="UP001348265"/>
    </source>
</evidence>
<reference evidence="5 6" key="1">
    <citation type="submission" date="2023-08" db="EMBL/GenBank/DDBJ databases">
        <authorList>
            <person name="Sharma P."/>
            <person name="Verma V."/>
            <person name="Mohan M.K."/>
            <person name="Dubey A.K."/>
        </authorList>
    </citation>
    <scope>NUCLEOTIDE SEQUENCE [LARGE SCALE GENOMIC DNA]</scope>
    <source>
        <strain evidence="5 6">ADP4</strain>
    </source>
</reference>
<dbReference type="PANTHER" id="PTHR11019">
    <property type="entry name" value="HTH-TYPE TRANSCRIPTIONAL REGULATOR NIMR"/>
    <property type="match status" value="1"/>
</dbReference>
<dbReference type="SUPFAM" id="SSF46689">
    <property type="entry name" value="Homeodomain-like"/>
    <property type="match status" value="1"/>
</dbReference>
<proteinExistence type="predicted"/>
<feature type="region of interest" description="Disordered" evidence="3">
    <location>
        <begin position="1"/>
        <end position="31"/>
    </location>
</feature>
<evidence type="ECO:0000256" key="2">
    <source>
        <dbReference type="ARBA" id="ARBA00023163"/>
    </source>
</evidence>
<dbReference type="InterPro" id="IPR009057">
    <property type="entry name" value="Homeodomain-like_sf"/>
</dbReference>
<evidence type="ECO:0000256" key="1">
    <source>
        <dbReference type="ARBA" id="ARBA00023015"/>
    </source>
</evidence>
<organism evidence="5 6">
    <name type="scientific">Streptomyces chrestomyceticus</name>
    <dbReference type="NCBI Taxonomy" id="68185"/>
    <lineage>
        <taxon>Bacteria</taxon>
        <taxon>Bacillati</taxon>
        <taxon>Actinomycetota</taxon>
        <taxon>Actinomycetes</taxon>
        <taxon>Kitasatosporales</taxon>
        <taxon>Streptomycetaceae</taxon>
        <taxon>Streptomyces</taxon>
    </lineage>
</organism>